<sequence>MEPDPGDVDSPPGGPSLLDRILADSVCQQQGWLRVYGKTSTHARTRKAERRWTPPERSEVTVYKTTLRVDFLSLGGLPVLRWTSCPQVDFLSLGGLPVLRWTSCPQVDFLSSGGLPVLRWTSCPQVDFLSSGVSLQAQRAQITGCIEVYAPCVKAAFSLLTTRGSMKKKSM</sequence>
<comment type="caution">
    <text evidence="1">The sequence shown here is derived from an EMBL/GenBank/DDBJ whole genome shotgun (WGS) entry which is preliminary data.</text>
</comment>
<gene>
    <name evidence="1" type="ORF">EYF80_060828</name>
</gene>
<protein>
    <submittedName>
        <fullName evidence="1">Uncharacterized protein</fullName>
    </submittedName>
</protein>
<name>A0A4Z2EJM4_9TELE</name>
<proteinExistence type="predicted"/>
<evidence type="ECO:0000313" key="2">
    <source>
        <dbReference type="Proteomes" id="UP000314294"/>
    </source>
</evidence>
<reference evidence="1 2" key="1">
    <citation type="submission" date="2019-03" db="EMBL/GenBank/DDBJ databases">
        <title>First draft genome of Liparis tanakae, snailfish: a comprehensive survey of snailfish specific genes.</title>
        <authorList>
            <person name="Kim W."/>
            <person name="Song I."/>
            <person name="Jeong J.-H."/>
            <person name="Kim D."/>
            <person name="Kim S."/>
            <person name="Ryu S."/>
            <person name="Song J.Y."/>
            <person name="Lee S.K."/>
        </authorList>
    </citation>
    <scope>NUCLEOTIDE SEQUENCE [LARGE SCALE GENOMIC DNA]</scope>
    <source>
        <tissue evidence="1">Muscle</tissue>
    </source>
</reference>
<organism evidence="1 2">
    <name type="scientific">Liparis tanakae</name>
    <name type="common">Tanaka's snailfish</name>
    <dbReference type="NCBI Taxonomy" id="230148"/>
    <lineage>
        <taxon>Eukaryota</taxon>
        <taxon>Metazoa</taxon>
        <taxon>Chordata</taxon>
        <taxon>Craniata</taxon>
        <taxon>Vertebrata</taxon>
        <taxon>Euteleostomi</taxon>
        <taxon>Actinopterygii</taxon>
        <taxon>Neopterygii</taxon>
        <taxon>Teleostei</taxon>
        <taxon>Neoteleostei</taxon>
        <taxon>Acanthomorphata</taxon>
        <taxon>Eupercaria</taxon>
        <taxon>Perciformes</taxon>
        <taxon>Cottioidei</taxon>
        <taxon>Cottales</taxon>
        <taxon>Liparidae</taxon>
        <taxon>Liparis</taxon>
    </lineage>
</organism>
<accession>A0A4Z2EJM4</accession>
<evidence type="ECO:0000313" key="1">
    <source>
        <dbReference type="EMBL" id="TNN29023.1"/>
    </source>
</evidence>
<dbReference type="EMBL" id="SRLO01006164">
    <property type="protein sequence ID" value="TNN29023.1"/>
    <property type="molecule type" value="Genomic_DNA"/>
</dbReference>
<keyword evidence="2" id="KW-1185">Reference proteome</keyword>
<dbReference type="AlphaFoldDB" id="A0A4Z2EJM4"/>
<dbReference type="Proteomes" id="UP000314294">
    <property type="component" value="Unassembled WGS sequence"/>
</dbReference>